<dbReference type="OrthoDB" id="2121326at2759"/>
<dbReference type="CDD" id="cd02947">
    <property type="entry name" value="TRX_family"/>
    <property type="match status" value="1"/>
</dbReference>
<dbReference type="GO" id="GO:0005829">
    <property type="term" value="C:cytosol"/>
    <property type="evidence" value="ECO:0007669"/>
    <property type="project" value="TreeGrafter"/>
</dbReference>
<dbReference type="InterPro" id="IPR013766">
    <property type="entry name" value="Thioredoxin_domain"/>
</dbReference>
<dbReference type="Gene3D" id="3.40.30.10">
    <property type="entry name" value="Glutaredoxin"/>
    <property type="match status" value="1"/>
</dbReference>
<dbReference type="InterPro" id="IPR005746">
    <property type="entry name" value="Thioredoxin"/>
</dbReference>
<gene>
    <name evidence="8" type="ORF">ANDGO_03814</name>
</gene>
<evidence type="ECO:0000256" key="6">
    <source>
        <dbReference type="PIRSR" id="PIRSR000077-4"/>
    </source>
</evidence>
<sequence>MNAIFRISPRAVTPRLFMSNILAPAVIKRWAATSGPTTSGNGVVVEVTDATFQSAVVDSSKPVLVDFYANWCGPCRMLTPLLTQAAEAAKGQFVLAKVNIDHCPDTSDKFRIEAVPTVLLMHKGKVVNSFVGVLPKPQLDAWLDSIKKLQ</sequence>
<dbReference type="NCBIfam" id="TIGR01068">
    <property type="entry name" value="thioredoxin"/>
    <property type="match status" value="1"/>
</dbReference>
<proteinExistence type="predicted"/>
<dbReference type="InterPro" id="IPR036249">
    <property type="entry name" value="Thioredoxin-like_sf"/>
</dbReference>
<dbReference type="GO" id="GO:0015035">
    <property type="term" value="F:protein-disulfide reductase activity"/>
    <property type="evidence" value="ECO:0007669"/>
    <property type="project" value="InterPro"/>
</dbReference>
<evidence type="ECO:0000313" key="8">
    <source>
        <dbReference type="EMBL" id="KAF0853043.1"/>
    </source>
</evidence>
<comment type="caution">
    <text evidence="8">The sequence shown here is derived from an EMBL/GenBank/DDBJ whole genome shotgun (WGS) entry which is preliminary data.</text>
</comment>
<dbReference type="InterPro" id="IPR017937">
    <property type="entry name" value="Thioredoxin_CS"/>
</dbReference>
<evidence type="ECO:0000256" key="3">
    <source>
        <dbReference type="ARBA" id="ARBA00023157"/>
    </source>
</evidence>
<dbReference type="PANTHER" id="PTHR45663">
    <property type="entry name" value="GEO12009P1"/>
    <property type="match status" value="1"/>
</dbReference>
<dbReference type="PRINTS" id="PR00421">
    <property type="entry name" value="THIOREDOXIN"/>
</dbReference>
<feature type="active site" description="Nucleophile" evidence="5">
    <location>
        <position position="75"/>
    </location>
</feature>
<feature type="site" description="Contributes to redox potential value" evidence="5">
    <location>
        <position position="74"/>
    </location>
</feature>
<keyword evidence="9" id="KW-1185">Reference proteome</keyword>
<accession>A0A8K0AI77</accession>
<dbReference type="FunFam" id="3.40.30.10:FF:000001">
    <property type="entry name" value="Thioredoxin"/>
    <property type="match status" value="1"/>
</dbReference>
<feature type="disulfide bond" description="Redox-active" evidence="6">
    <location>
        <begin position="72"/>
        <end position="75"/>
    </location>
</feature>
<dbReference type="AlphaFoldDB" id="A0A8K0AI77"/>
<feature type="site" description="Deprotonates C-terminal active site Cys" evidence="5">
    <location>
        <position position="66"/>
    </location>
</feature>
<protein>
    <submittedName>
        <fullName evidence="8">Mitochondrial thioredoxin (TRX) family protein</fullName>
    </submittedName>
</protein>
<organism evidence="8 9">
    <name type="scientific">Andalucia godoyi</name>
    <name type="common">Flagellate</name>
    <dbReference type="NCBI Taxonomy" id="505711"/>
    <lineage>
        <taxon>Eukaryota</taxon>
        <taxon>Discoba</taxon>
        <taxon>Jakobida</taxon>
        <taxon>Andalucina</taxon>
        <taxon>Andaluciidae</taxon>
        <taxon>Andalucia</taxon>
    </lineage>
</organism>
<feature type="domain" description="Thioredoxin" evidence="7">
    <location>
        <begin position="24"/>
        <end position="148"/>
    </location>
</feature>
<dbReference type="PROSITE" id="PS00194">
    <property type="entry name" value="THIOREDOXIN_1"/>
    <property type="match status" value="1"/>
</dbReference>
<keyword evidence="2" id="KW-0249">Electron transport</keyword>
<evidence type="ECO:0000256" key="1">
    <source>
        <dbReference type="ARBA" id="ARBA00022448"/>
    </source>
</evidence>
<dbReference type="PANTHER" id="PTHR45663:SF11">
    <property type="entry name" value="GEO12009P1"/>
    <property type="match status" value="1"/>
</dbReference>
<keyword evidence="1" id="KW-0813">Transport</keyword>
<dbReference type="GO" id="GO:0045454">
    <property type="term" value="P:cell redox homeostasis"/>
    <property type="evidence" value="ECO:0007669"/>
    <property type="project" value="TreeGrafter"/>
</dbReference>
<evidence type="ECO:0000256" key="4">
    <source>
        <dbReference type="ARBA" id="ARBA00023284"/>
    </source>
</evidence>
<keyword evidence="4 6" id="KW-0676">Redox-active center</keyword>
<dbReference type="SUPFAM" id="SSF52833">
    <property type="entry name" value="Thioredoxin-like"/>
    <property type="match status" value="1"/>
</dbReference>
<reference evidence="8" key="1">
    <citation type="submission" date="2019-09" db="EMBL/GenBank/DDBJ databases">
        <title>The Mitochondrial Proteome of the Jakobid, Andalucia godoyi, a Protist With the Most Gene-Rich and Bacteria-Like Mitochondrial Genome.</title>
        <authorList>
            <person name="Gray M.W."/>
            <person name="Burger G."/>
            <person name="Derelle R."/>
            <person name="Klimes V."/>
            <person name="Leger M."/>
            <person name="Sarrasin M."/>
            <person name="Vlcek C."/>
            <person name="Roger A.J."/>
            <person name="Elias M."/>
            <person name="Lang B.F."/>
        </authorList>
    </citation>
    <scope>NUCLEOTIDE SEQUENCE</scope>
    <source>
        <strain evidence="8">And28</strain>
    </source>
</reference>
<dbReference type="Pfam" id="PF00085">
    <property type="entry name" value="Thioredoxin"/>
    <property type="match status" value="1"/>
</dbReference>
<evidence type="ECO:0000256" key="2">
    <source>
        <dbReference type="ARBA" id="ARBA00022982"/>
    </source>
</evidence>
<evidence type="ECO:0000259" key="7">
    <source>
        <dbReference type="PROSITE" id="PS51352"/>
    </source>
</evidence>
<feature type="site" description="Contributes to redox potential value" evidence="5">
    <location>
        <position position="73"/>
    </location>
</feature>
<dbReference type="EMBL" id="VRVR01000004">
    <property type="protein sequence ID" value="KAF0853043.1"/>
    <property type="molecule type" value="Genomic_DNA"/>
</dbReference>
<feature type="active site" description="Nucleophile" evidence="5">
    <location>
        <position position="72"/>
    </location>
</feature>
<keyword evidence="3 6" id="KW-1015">Disulfide bond</keyword>
<evidence type="ECO:0000256" key="5">
    <source>
        <dbReference type="PIRSR" id="PIRSR000077-1"/>
    </source>
</evidence>
<name>A0A8K0AI77_ANDGO</name>
<dbReference type="Proteomes" id="UP000799049">
    <property type="component" value="Unassembled WGS sequence"/>
</dbReference>
<evidence type="ECO:0000313" key="9">
    <source>
        <dbReference type="Proteomes" id="UP000799049"/>
    </source>
</evidence>
<dbReference type="PROSITE" id="PS51352">
    <property type="entry name" value="THIOREDOXIN_2"/>
    <property type="match status" value="1"/>
</dbReference>